<name>A0A2S4MDB0_9BURK</name>
<dbReference type="Proteomes" id="UP000237381">
    <property type="component" value="Unassembled WGS sequence"/>
</dbReference>
<sequence length="168" mass="17649">MNANRVAVLAMIRRSEGTVTSPVTKCGGYDVIVTGADGKPEVFTDFSTHPFAGGRAAKLIREKTTTRPALYSTASGAYQCLLANWTHYSSLLNLADFGPSSQDAIALQQISEFRALPLIDAGDIAEALKLIAPLWASLQGAGYGQHENTTNTLIAWYVAAGGTTGAAA</sequence>
<gene>
    <name evidence="1" type="ORF">B0G62_10437</name>
</gene>
<comment type="caution">
    <text evidence="1">The sequence shown here is derived from an EMBL/GenBank/DDBJ whole genome shotgun (WGS) entry which is preliminary data.</text>
</comment>
<dbReference type="InterPro" id="IPR023346">
    <property type="entry name" value="Lysozyme-like_dom_sf"/>
</dbReference>
<dbReference type="AlphaFoldDB" id="A0A2S4MDB0"/>
<dbReference type="Gene3D" id="1.10.530.10">
    <property type="match status" value="1"/>
</dbReference>
<protein>
    <submittedName>
        <fullName evidence="1">Muramidase (Phage lysozyme)</fullName>
    </submittedName>
</protein>
<accession>A0A2S4MDB0</accession>
<dbReference type="CDD" id="cd00736">
    <property type="entry name" value="lambda_lys-like"/>
    <property type="match status" value="1"/>
</dbReference>
<dbReference type="OrthoDB" id="8660079at2"/>
<evidence type="ECO:0000313" key="1">
    <source>
        <dbReference type="EMBL" id="POR52740.1"/>
    </source>
</evidence>
<dbReference type="RefSeq" id="WP_103704157.1">
    <property type="nucleotide sequence ID" value="NZ_PQGA01000004.1"/>
</dbReference>
<organism evidence="1 2">
    <name type="scientific">Paraburkholderia eburnea</name>
    <dbReference type="NCBI Taxonomy" id="1189126"/>
    <lineage>
        <taxon>Bacteria</taxon>
        <taxon>Pseudomonadati</taxon>
        <taxon>Pseudomonadota</taxon>
        <taxon>Betaproteobacteria</taxon>
        <taxon>Burkholderiales</taxon>
        <taxon>Burkholderiaceae</taxon>
        <taxon>Paraburkholderia</taxon>
    </lineage>
</organism>
<evidence type="ECO:0000313" key="2">
    <source>
        <dbReference type="Proteomes" id="UP000237381"/>
    </source>
</evidence>
<reference evidence="1 2" key="1">
    <citation type="submission" date="2018-01" db="EMBL/GenBank/DDBJ databases">
        <title>Genomic Encyclopedia of Type Strains, Phase III (KMG-III): the genomes of soil and plant-associated and newly described type strains.</title>
        <authorList>
            <person name="Whitman W."/>
        </authorList>
    </citation>
    <scope>NUCLEOTIDE SEQUENCE [LARGE SCALE GENOMIC DNA]</scope>
    <source>
        <strain evidence="1 2">JCM 18070</strain>
    </source>
</reference>
<keyword evidence="2" id="KW-1185">Reference proteome</keyword>
<proteinExistence type="predicted"/>
<dbReference type="EMBL" id="PQGA01000004">
    <property type="protein sequence ID" value="POR52740.1"/>
    <property type="molecule type" value="Genomic_DNA"/>
</dbReference>
<dbReference type="SUPFAM" id="SSF53955">
    <property type="entry name" value="Lysozyme-like"/>
    <property type="match status" value="1"/>
</dbReference>